<organism evidence="2 3">
    <name type="scientific">Streptomyces cinerochromogenes</name>
    <dbReference type="NCBI Taxonomy" id="66422"/>
    <lineage>
        <taxon>Bacteria</taxon>
        <taxon>Bacillati</taxon>
        <taxon>Actinomycetota</taxon>
        <taxon>Actinomycetes</taxon>
        <taxon>Kitasatosporales</taxon>
        <taxon>Streptomycetaceae</taxon>
        <taxon>Streptomyces</taxon>
    </lineage>
</organism>
<evidence type="ECO:0000313" key="2">
    <source>
        <dbReference type="EMBL" id="MFG3016305.1"/>
    </source>
</evidence>
<keyword evidence="3" id="KW-1185">Reference proteome</keyword>
<name>A0ABW7BGI6_9ACTN</name>
<dbReference type="InterPro" id="IPR016084">
    <property type="entry name" value="Haem_Oase-like_multi-hlx"/>
</dbReference>
<gene>
    <name evidence="2" type="ORF">ACGFZB_38880</name>
</gene>
<evidence type="ECO:0000313" key="3">
    <source>
        <dbReference type="Proteomes" id="UP001604267"/>
    </source>
</evidence>
<dbReference type="Pfam" id="PF14518">
    <property type="entry name" value="Haem_oxygenas_2"/>
    <property type="match status" value="1"/>
</dbReference>
<dbReference type="SMART" id="SM01236">
    <property type="entry name" value="Haem_oxygenase_2"/>
    <property type="match status" value="1"/>
</dbReference>
<dbReference type="Gene3D" id="1.20.910.10">
    <property type="entry name" value="Heme oxygenase-like"/>
    <property type="match status" value="1"/>
</dbReference>
<feature type="region of interest" description="Disordered" evidence="1">
    <location>
        <begin position="1"/>
        <end position="25"/>
    </location>
</feature>
<protein>
    <submittedName>
        <fullName evidence="2">Iron-containing redox enzyme family protein</fullName>
        <ecNumber evidence="2">1.-.-.-</ecNumber>
    </submittedName>
</protein>
<proteinExistence type="predicted"/>
<sequence length="374" mass="42321">MSRDLSLERMPARGGVLRGTHETPAGSVERRLNQCLLGPETTVEHLPLHDDLLTALDRRLEEGLSHGDDDALLDVHRSAYTVYETLLGHPLSPAARHERSAWFNAFRAQYEESVLAADVKEIADRLPSEADARRPGFVRAWFLTAAKERNDLDRAVETHLAEKATIEQLAAFIQADGYLNYRFYDALVLAQPHFMEGVKHEISKHMWDECGEGRADAAHTLQFTRSLRRLGLELPTVPPWEDWRPYAGHNLYFLLACNRRHYFKALGSLAMPELFDVDRDAAVVKGLERHGFTAQQDFEFFFNHMEGDAEHGPEWLDGVVLPVVEAEPDASMELITGGVLRMLAMRRYNEYLAERLGLADVPDRDTGLPPEGSR</sequence>
<comment type="caution">
    <text evidence="2">The sequence shown here is derived from an EMBL/GenBank/DDBJ whole genome shotgun (WGS) entry which is preliminary data.</text>
</comment>
<accession>A0ABW7BGI6</accession>
<evidence type="ECO:0000256" key="1">
    <source>
        <dbReference type="SAM" id="MobiDB-lite"/>
    </source>
</evidence>
<dbReference type="EC" id="1.-.-.-" evidence="2"/>
<dbReference type="Proteomes" id="UP001604267">
    <property type="component" value="Unassembled WGS sequence"/>
</dbReference>
<keyword evidence="2" id="KW-0560">Oxidoreductase</keyword>
<reference evidence="2 3" key="1">
    <citation type="submission" date="2024-10" db="EMBL/GenBank/DDBJ databases">
        <title>The Natural Products Discovery Center: Release of the First 8490 Sequenced Strains for Exploring Actinobacteria Biosynthetic Diversity.</title>
        <authorList>
            <person name="Kalkreuter E."/>
            <person name="Kautsar S.A."/>
            <person name="Yang D."/>
            <person name="Bader C.D."/>
            <person name="Teijaro C.N."/>
            <person name="Fluegel L."/>
            <person name="Davis C.M."/>
            <person name="Simpson J.R."/>
            <person name="Lauterbach L."/>
            <person name="Steele A.D."/>
            <person name="Gui C."/>
            <person name="Meng S."/>
            <person name="Li G."/>
            <person name="Viehrig K."/>
            <person name="Ye F."/>
            <person name="Su P."/>
            <person name="Kiefer A.F."/>
            <person name="Nichols A."/>
            <person name="Cepeda A.J."/>
            <person name="Yan W."/>
            <person name="Fan B."/>
            <person name="Jiang Y."/>
            <person name="Adhikari A."/>
            <person name="Zheng C.-J."/>
            <person name="Schuster L."/>
            <person name="Cowan T.M."/>
            <person name="Smanski M.J."/>
            <person name="Chevrette M.G."/>
            <person name="De Carvalho L.P.S."/>
            <person name="Shen B."/>
        </authorList>
    </citation>
    <scope>NUCLEOTIDE SEQUENCE [LARGE SCALE GENOMIC DNA]</scope>
    <source>
        <strain evidence="2 3">NPDC048320</strain>
    </source>
</reference>
<dbReference type="GO" id="GO:0016491">
    <property type="term" value="F:oxidoreductase activity"/>
    <property type="evidence" value="ECO:0007669"/>
    <property type="project" value="UniProtKB-KW"/>
</dbReference>
<feature type="compositionally biased region" description="Basic and acidic residues" evidence="1">
    <location>
        <begin position="1"/>
        <end position="11"/>
    </location>
</feature>
<dbReference type="SUPFAM" id="SSF48613">
    <property type="entry name" value="Heme oxygenase-like"/>
    <property type="match status" value="1"/>
</dbReference>
<dbReference type="RefSeq" id="WP_392824966.1">
    <property type="nucleotide sequence ID" value="NZ_JBICYV010000028.1"/>
</dbReference>
<dbReference type="EMBL" id="JBICYV010000028">
    <property type="protein sequence ID" value="MFG3016305.1"/>
    <property type="molecule type" value="Genomic_DNA"/>
</dbReference>